<evidence type="ECO:0000313" key="2">
    <source>
        <dbReference type="EMBL" id="BBE30105.1"/>
    </source>
</evidence>
<dbReference type="PANTHER" id="PTHR34825">
    <property type="entry name" value="CONSERVED PROTEIN, WITH A WEAK D-GALACTARATE DEHYDRATASE/ALTRONATE HYDROLASE DOMAIN"/>
    <property type="match status" value="1"/>
</dbReference>
<dbReference type="InterPro" id="IPR012547">
    <property type="entry name" value="PDDEXK_9"/>
</dbReference>
<dbReference type="AlphaFoldDB" id="A0A7G1G2L8"/>
<dbReference type="EMBL" id="AP018712">
    <property type="protein sequence ID" value="BBE30105.1"/>
    <property type="molecule type" value="Genomic_DNA"/>
</dbReference>
<gene>
    <name evidence="2" type="ORF">OSSY52_02460</name>
</gene>
<keyword evidence="3" id="KW-1185">Reference proteome</keyword>
<evidence type="ECO:0000259" key="1">
    <source>
        <dbReference type="Pfam" id="PF09820"/>
    </source>
</evidence>
<dbReference type="Pfam" id="PF09820">
    <property type="entry name" value="AAA-ATPase_like"/>
    <property type="match status" value="1"/>
</dbReference>
<dbReference type="PANTHER" id="PTHR34825:SF2">
    <property type="entry name" value="AAA-ATPASE-LIKE DOMAIN-CONTAINING PROTEIN"/>
    <property type="match status" value="1"/>
</dbReference>
<proteinExistence type="predicted"/>
<evidence type="ECO:0000313" key="3">
    <source>
        <dbReference type="Proteomes" id="UP000516361"/>
    </source>
</evidence>
<dbReference type="Proteomes" id="UP000516361">
    <property type="component" value="Chromosome"/>
</dbReference>
<dbReference type="KEGG" id="ocy:OSSY52_02460"/>
<dbReference type="RefSeq" id="WP_190615237.1">
    <property type="nucleotide sequence ID" value="NZ_AP018712.1"/>
</dbReference>
<dbReference type="InParanoid" id="A0A7G1G2L8"/>
<feature type="domain" description="AAA-ATPase-like" evidence="1">
    <location>
        <begin position="5"/>
        <end position="222"/>
    </location>
</feature>
<protein>
    <recommendedName>
        <fullName evidence="1">AAA-ATPase-like domain-containing protein</fullName>
    </recommendedName>
</protein>
<sequence>MKKVPYGLQNFEKIRTENFYYVDKTKYIEIIEDMPESYIFFLRPRKFGKSLWLDTMSKYYDVKYSDKFDTIFKDLYIQKHPTPKKSSYHILEFNFSGLNTDSKEELKFDFNSEVFEKLSSFINRYNLNIKLNNSIKEPSTLLRTFINQYKELNLKTKIYLLIDEYDHFANELLSFKLDEFKNIVSKTGFVRKFYEVIKEGTRSVIDRLFITGVAPITLDSLTSGFNISKNMSTTLELNEMMGFTESEVKDILKEYQINDDILQDMKFSYNGYMFNERASEKVYNSDMVLYFISEYNREKRKPKDVIDMNIASDYKKIQNLFKLGEVVGINNIDNEKEAIGNLLNEILMTDKTEIEELTRAFNLERKMEIDDVKTLLFYLGFLTIESKGFVMNLKIPNYSIKKIYSEYFLEMIKTRAKNYIDTGKIKIAIRKLLVDGNINSLASEIESVLKKLSDRDFQSFSEKHIKMLLFSYLILTPWAYVKSEYPVEGGYIDLAMFKRYEEVPYNAIIELKYIKKKDYTEKVYQEKIKEAVNQIKRYEKTINKEFNGPLKKVVMIFVGRELKHLDEVE</sequence>
<accession>A0A7G1G2L8</accession>
<dbReference type="Pfam" id="PF08011">
    <property type="entry name" value="PDDEXK_9"/>
    <property type="match status" value="1"/>
</dbReference>
<dbReference type="InterPro" id="IPR018631">
    <property type="entry name" value="AAA-ATPase-like_dom"/>
</dbReference>
<name>A0A7G1G2L8_9BACT</name>
<organism evidence="2 3">
    <name type="scientific">Tepiditoga spiralis</name>
    <dbReference type="NCBI Taxonomy" id="2108365"/>
    <lineage>
        <taxon>Bacteria</taxon>
        <taxon>Thermotogati</taxon>
        <taxon>Thermotogota</taxon>
        <taxon>Thermotogae</taxon>
        <taxon>Petrotogales</taxon>
        <taxon>Petrotogaceae</taxon>
        <taxon>Tepiditoga</taxon>
    </lineage>
</organism>
<reference evidence="2 3" key="1">
    <citation type="submission" date="2018-06" db="EMBL/GenBank/DDBJ databases">
        <title>Genome sequencing of Oceanotoga sp. sy52.</title>
        <authorList>
            <person name="Mori K."/>
        </authorList>
    </citation>
    <scope>NUCLEOTIDE SEQUENCE [LARGE SCALE GENOMIC DNA]</scope>
    <source>
        <strain evidence="3">sy52</strain>
    </source>
</reference>